<evidence type="ECO:0000313" key="1">
    <source>
        <dbReference type="EMBL" id="ETX13502.1"/>
    </source>
</evidence>
<evidence type="ECO:0008006" key="3">
    <source>
        <dbReference type="Google" id="ProtNLM"/>
    </source>
</evidence>
<reference evidence="1 2" key="1">
    <citation type="submission" date="2014-01" db="EMBL/GenBank/DDBJ databases">
        <title>Roseivivax halodurans JCM 10272 Genome Sequencing.</title>
        <authorList>
            <person name="Lai Q."/>
            <person name="Li G."/>
            <person name="Shao Z."/>
        </authorList>
    </citation>
    <scope>NUCLEOTIDE SEQUENCE [LARGE SCALE GENOMIC DNA]</scope>
    <source>
        <strain evidence="1 2">JCM 10272</strain>
    </source>
</reference>
<dbReference type="OrthoDB" id="9814952at2"/>
<sequence>MRIIRHPFVERDLIGMVDHVIDVTQGDVAAAERRLDEVDALIASILENPRSGIRLGGALSGWLVRHGGAGHRLTIVFRPDVQNGTIYLALIAFGGRDWIRLVALRRGFVEEPDGQDRGH</sequence>
<organism evidence="1 2">
    <name type="scientific">Roseivivax halodurans JCM 10272</name>
    <dbReference type="NCBI Taxonomy" id="1449350"/>
    <lineage>
        <taxon>Bacteria</taxon>
        <taxon>Pseudomonadati</taxon>
        <taxon>Pseudomonadota</taxon>
        <taxon>Alphaproteobacteria</taxon>
        <taxon>Rhodobacterales</taxon>
        <taxon>Roseobacteraceae</taxon>
        <taxon>Roseivivax</taxon>
    </lineage>
</organism>
<dbReference type="RefSeq" id="WP_037264926.1">
    <property type="nucleotide sequence ID" value="NZ_JALZ01000024.1"/>
</dbReference>
<comment type="caution">
    <text evidence="1">The sequence shown here is derived from an EMBL/GenBank/DDBJ whole genome shotgun (WGS) entry which is preliminary data.</text>
</comment>
<gene>
    <name evidence="1" type="ORF">OCH239_09940</name>
</gene>
<evidence type="ECO:0000313" key="2">
    <source>
        <dbReference type="Proteomes" id="UP000022447"/>
    </source>
</evidence>
<dbReference type="eggNOG" id="ENOG5031NQH">
    <property type="taxonomic scope" value="Bacteria"/>
</dbReference>
<dbReference type="AlphaFoldDB" id="X7EC40"/>
<protein>
    <recommendedName>
        <fullName evidence="3">Plasmid stabilization protein</fullName>
    </recommendedName>
</protein>
<dbReference type="Proteomes" id="UP000022447">
    <property type="component" value="Unassembled WGS sequence"/>
</dbReference>
<keyword evidence="2" id="KW-1185">Reference proteome</keyword>
<proteinExistence type="predicted"/>
<name>X7EC40_9RHOB</name>
<accession>X7EC40</accession>
<dbReference type="EMBL" id="JALZ01000024">
    <property type="protein sequence ID" value="ETX13502.1"/>
    <property type="molecule type" value="Genomic_DNA"/>
</dbReference>